<dbReference type="InterPro" id="IPR042197">
    <property type="entry name" value="Apaf_helical"/>
</dbReference>
<dbReference type="EMBL" id="JACHJS010000001">
    <property type="protein sequence ID" value="MBB4965321.1"/>
    <property type="molecule type" value="Genomic_DNA"/>
</dbReference>
<organism evidence="1 2">
    <name type="scientific">Saccharothrix violaceirubra</name>
    <dbReference type="NCBI Taxonomy" id="413306"/>
    <lineage>
        <taxon>Bacteria</taxon>
        <taxon>Bacillati</taxon>
        <taxon>Actinomycetota</taxon>
        <taxon>Actinomycetes</taxon>
        <taxon>Pseudonocardiales</taxon>
        <taxon>Pseudonocardiaceae</taxon>
        <taxon>Saccharothrix</taxon>
    </lineage>
</organism>
<dbReference type="SMART" id="SM00028">
    <property type="entry name" value="TPR"/>
    <property type="match status" value="7"/>
</dbReference>
<dbReference type="AlphaFoldDB" id="A0A7W7T310"/>
<sequence>MTDLGLPDPTTATDLDGLVTCLRLLKVWAGDPSYAVITTRVAGLWRDRGEVPRRSTVADCFRTGRRRMDEELLAAVVHVLRPDAGYVEAWRSALRAMRGDAVRAAIVAAYDDLPPDPPGFVGRAADLAIVEAGAPLVVVHGMAGVGKTRFAVHAAHRLTRRGYGRDVRLFVDLRGFDPVAPPADPAAVLGEFLRALGVPGDRVPPGLEARAARFRDLLRGASALVVLDNAADAASVRPLLPDGPHCVALVTTRRRPDEPAAVRVELDAFDAAESLDLLRRTAGGHRVDQDPETATRITELVGRLPLALAIAGSHLRDHPDWPLVDYLESLTGLALEGGARAALALSDRGLPADARAALRLLSLHPGPDFDAHAAAAVAGSPEVGPLLAALTAAHLVQRRGDRYGLHDLVRAYGRERAAIEDPPSRTRAAVGRLFDRYRFAALAAVDLLYPFEKGRRPRLAAVTPDLPTPDTVEAARAWLDVELPNLVAIACHDARRWPEHTADLATILNRHLDTVGRYDTVVALQEHVLVAGRARGSRLDEGHALMNLGISAARQGSYDRAGAYLARAVEAYWDAGDVVAVGRALGNLANVHTLKGRYEESLSCHEEALRIARDTGDRLSEGRVSTNVGLVSRYLGRHEDALVHYERSLEITREVGDRTGECLALDNIGHAHRLLGRVEEAVPLHVEALAIAREAGFGYGAGLALANLGAAQAALGRHDEALTYYEEASAALEATGDFERIGVLNDTGGVLLTLGRAAEALAHHEMALAAADDIGERREAARALTGAGDAHAALGAPEEAVSHWTRARDRYATDPEAAELDHRLRTVRRTV</sequence>
<dbReference type="SUPFAM" id="SSF52540">
    <property type="entry name" value="P-loop containing nucleoside triphosphate hydrolases"/>
    <property type="match status" value="1"/>
</dbReference>
<protein>
    <submittedName>
        <fullName evidence="1">Tetratricopeptide (TPR) repeat protein</fullName>
    </submittedName>
</protein>
<evidence type="ECO:0000313" key="1">
    <source>
        <dbReference type="EMBL" id="MBB4965321.1"/>
    </source>
</evidence>
<comment type="caution">
    <text evidence="1">The sequence shown here is derived from an EMBL/GenBank/DDBJ whole genome shotgun (WGS) entry which is preliminary data.</text>
</comment>
<dbReference type="Pfam" id="PF13424">
    <property type="entry name" value="TPR_12"/>
    <property type="match status" value="3"/>
</dbReference>
<dbReference type="RefSeq" id="WP_184668814.1">
    <property type="nucleotide sequence ID" value="NZ_BAABAI010000045.1"/>
</dbReference>
<reference evidence="1 2" key="1">
    <citation type="submission" date="2020-08" db="EMBL/GenBank/DDBJ databases">
        <title>Sequencing the genomes of 1000 actinobacteria strains.</title>
        <authorList>
            <person name="Klenk H.-P."/>
        </authorList>
    </citation>
    <scope>NUCLEOTIDE SEQUENCE [LARGE SCALE GENOMIC DNA]</scope>
    <source>
        <strain evidence="1 2">DSM 45084</strain>
    </source>
</reference>
<dbReference type="PANTHER" id="PTHR10098">
    <property type="entry name" value="RAPSYN-RELATED"/>
    <property type="match status" value="1"/>
</dbReference>
<dbReference type="GO" id="GO:0043531">
    <property type="term" value="F:ADP binding"/>
    <property type="evidence" value="ECO:0007669"/>
    <property type="project" value="InterPro"/>
</dbReference>
<dbReference type="Proteomes" id="UP000542674">
    <property type="component" value="Unassembled WGS sequence"/>
</dbReference>
<dbReference type="Gene3D" id="1.25.40.10">
    <property type="entry name" value="Tetratricopeptide repeat domain"/>
    <property type="match status" value="2"/>
</dbReference>
<dbReference type="InterPro" id="IPR019734">
    <property type="entry name" value="TPR_rpt"/>
</dbReference>
<name>A0A7W7T310_9PSEU</name>
<proteinExistence type="predicted"/>
<keyword evidence="2" id="KW-1185">Reference proteome</keyword>
<accession>A0A7W7T310</accession>
<dbReference type="InterPro" id="IPR011990">
    <property type="entry name" value="TPR-like_helical_dom_sf"/>
</dbReference>
<gene>
    <name evidence="1" type="ORF">F4559_002680</name>
</gene>
<dbReference type="Gene3D" id="1.10.8.430">
    <property type="entry name" value="Helical domain of apoptotic protease-activating factors"/>
    <property type="match status" value="1"/>
</dbReference>
<dbReference type="SUPFAM" id="SSF48452">
    <property type="entry name" value="TPR-like"/>
    <property type="match status" value="2"/>
</dbReference>
<dbReference type="InterPro" id="IPR027417">
    <property type="entry name" value="P-loop_NTPase"/>
</dbReference>
<dbReference type="PANTHER" id="PTHR10098:SF108">
    <property type="entry name" value="TETRATRICOPEPTIDE REPEAT PROTEIN 28"/>
    <property type="match status" value="1"/>
</dbReference>
<dbReference type="PRINTS" id="PR00364">
    <property type="entry name" value="DISEASERSIST"/>
</dbReference>
<evidence type="ECO:0000313" key="2">
    <source>
        <dbReference type="Proteomes" id="UP000542674"/>
    </source>
</evidence>
<dbReference type="Gene3D" id="3.40.50.300">
    <property type="entry name" value="P-loop containing nucleotide triphosphate hydrolases"/>
    <property type="match status" value="1"/>
</dbReference>